<dbReference type="InterPro" id="IPR023346">
    <property type="entry name" value="Lysozyme-like_dom_sf"/>
</dbReference>
<feature type="region of interest" description="Disordered" evidence="1">
    <location>
        <begin position="165"/>
        <end position="189"/>
    </location>
</feature>
<evidence type="ECO:0000256" key="1">
    <source>
        <dbReference type="SAM" id="MobiDB-lite"/>
    </source>
</evidence>
<evidence type="ECO:0000259" key="3">
    <source>
        <dbReference type="Pfam" id="PF05838"/>
    </source>
</evidence>
<sequence>MRENFPKSLNVTLSEEGGWADHPKDPGGATMKGVTLTTLRRFKPNATKTDLRKISDTMLQKIYRTDYWDKVHGDRLAAGVDLATFDYAVNSGPGAAWKSLTAVAGGEDHVTVKRLCARRLSIYRTFRHWSTFGKGWTNRIARIEAKGVAWALAAAQDAPTVKQGLEDEAKAAGSKAKQQGAGGAATGGSTALSPEAADQVAGWILGGIILAGVMIGGWLLWRAHVNRQRRKAYEAEAAAQ</sequence>
<evidence type="ECO:0000313" key="5">
    <source>
        <dbReference type="Proteomes" id="UP000007374"/>
    </source>
</evidence>
<dbReference type="Proteomes" id="UP000007374">
    <property type="component" value="Unassembled WGS sequence"/>
</dbReference>
<dbReference type="CDD" id="cd13926">
    <property type="entry name" value="N-acetylmuramidase_GH108"/>
    <property type="match status" value="1"/>
</dbReference>
<dbReference type="Gene3D" id="1.20.141.10">
    <property type="entry name" value="Chitosanase, subunit A, domain 1"/>
    <property type="match status" value="1"/>
</dbReference>
<evidence type="ECO:0000256" key="2">
    <source>
        <dbReference type="SAM" id="Phobius"/>
    </source>
</evidence>
<dbReference type="STRING" id="721133.SAMN05216176_101330"/>
<dbReference type="InterPro" id="IPR008565">
    <property type="entry name" value="TtsA-like_GH18_dom"/>
</dbReference>
<evidence type="ECO:0000313" key="4">
    <source>
        <dbReference type="EMBL" id="EKF43336.1"/>
    </source>
</evidence>
<feature type="domain" description="TtsA-like Glycoside hydrolase family 108" evidence="3">
    <location>
        <begin position="10"/>
        <end position="92"/>
    </location>
</feature>
<keyword evidence="2" id="KW-1133">Transmembrane helix</keyword>
<dbReference type="SUPFAM" id="SSF53955">
    <property type="entry name" value="Lysozyme-like"/>
    <property type="match status" value="1"/>
</dbReference>
<dbReference type="eggNOG" id="COG3926">
    <property type="taxonomic scope" value="Bacteria"/>
</dbReference>
<reference evidence="4 5" key="1">
    <citation type="journal article" date="2012" name="J. Bacteriol.">
        <title>Genome Sequence of Nitratireductor indicus Type Strain C115.</title>
        <authorList>
            <person name="Lai Q."/>
            <person name="Li G."/>
            <person name="Yu Z."/>
            <person name="Shao Z."/>
        </authorList>
    </citation>
    <scope>NUCLEOTIDE SEQUENCE [LARGE SCALE GENOMIC DNA]</scope>
    <source>
        <strain evidence="4 5">C115</strain>
    </source>
</reference>
<accession>K2P7X2</accession>
<dbReference type="OrthoDB" id="9815229at2"/>
<comment type="caution">
    <text evidence="4">The sequence shown here is derived from an EMBL/GenBank/DDBJ whole genome shotgun (WGS) entry which is preliminary data.</text>
</comment>
<dbReference type="PATRIC" id="fig|1231190.3.peg.1019"/>
<keyword evidence="2" id="KW-0472">Membrane</keyword>
<keyword evidence="5" id="KW-1185">Reference proteome</keyword>
<organism evidence="4 5">
    <name type="scientific">Nitratireductor indicus C115</name>
    <dbReference type="NCBI Taxonomy" id="1231190"/>
    <lineage>
        <taxon>Bacteria</taxon>
        <taxon>Pseudomonadati</taxon>
        <taxon>Pseudomonadota</taxon>
        <taxon>Alphaproteobacteria</taxon>
        <taxon>Hyphomicrobiales</taxon>
        <taxon>Phyllobacteriaceae</taxon>
        <taxon>Nitratireductor</taxon>
    </lineage>
</organism>
<dbReference type="EMBL" id="AMSI01000003">
    <property type="protein sequence ID" value="EKF43336.1"/>
    <property type="molecule type" value="Genomic_DNA"/>
</dbReference>
<proteinExistence type="predicted"/>
<keyword evidence="2" id="KW-0812">Transmembrane</keyword>
<feature type="region of interest" description="Disordered" evidence="1">
    <location>
        <begin position="1"/>
        <end position="30"/>
    </location>
</feature>
<dbReference type="Pfam" id="PF05838">
    <property type="entry name" value="Glyco_hydro_108"/>
    <property type="match status" value="1"/>
</dbReference>
<gene>
    <name evidence="4" type="ORF">NA8A_04873</name>
</gene>
<protein>
    <recommendedName>
        <fullName evidence="3">TtsA-like Glycoside hydrolase family 108 domain-containing protein</fullName>
    </recommendedName>
</protein>
<dbReference type="AlphaFoldDB" id="K2P7X2"/>
<feature type="transmembrane region" description="Helical" evidence="2">
    <location>
        <begin position="200"/>
        <end position="221"/>
    </location>
</feature>
<name>K2P7X2_9HYPH</name>
<dbReference type="RefSeq" id="WP_009449526.1">
    <property type="nucleotide sequence ID" value="NZ_AMSI01000003.1"/>
</dbReference>